<dbReference type="InterPro" id="IPR027417">
    <property type="entry name" value="P-loop_NTPase"/>
</dbReference>
<dbReference type="Pfam" id="PF13173">
    <property type="entry name" value="AAA_14"/>
    <property type="match status" value="1"/>
</dbReference>
<evidence type="ECO:0000259" key="1">
    <source>
        <dbReference type="Pfam" id="PF13173"/>
    </source>
</evidence>
<dbReference type="KEGG" id="tprf:A3L09_06480"/>
<feature type="domain" description="DUF4143" evidence="2">
    <location>
        <begin position="219"/>
        <end position="360"/>
    </location>
</feature>
<dbReference type="PANTHER" id="PTHR33295">
    <property type="entry name" value="ATPASE"/>
    <property type="match status" value="1"/>
</dbReference>
<dbReference type="Pfam" id="PF13635">
    <property type="entry name" value="DUF4143"/>
    <property type="match status" value="1"/>
</dbReference>
<evidence type="ECO:0000313" key="3">
    <source>
        <dbReference type="EMBL" id="ASJ02926.1"/>
    </source>
</evidence>
<dbReference type="Proteomes" id="UP000250179">
    <property type="component" value="Chromosome"/>
</dbReference>
<dbReference type="GeneID" id="33320044"/>
<protein>
    <submittedName>
        <fullName evidence="3">ATPase</fullName>
    </submittedName>
</protein>
<proteinExistence type="predicted"/>
<dbReference type="RefSeq" id="WP_088858182.1">
    <property type="nucleotide sequence ID" value="NZ_CP014862.1"/>
</dbReference>
<keyword evidence="4" id="KW-1185">Reference proteome</keyword>
<name>A0A2Z2MAV5_THEPR</name>
<organism evidence="3 4">
    <name type="scientific">Thermococcus profundus</name>
    <dbReference type="NCBI Taxonomy" id="49899"/>
    <lineage>
        <taxon>Archaea</taxon>
        <taxon>Methanobacteriati</taxon>
        <taxon>Methanobacteriota</taxon>
        <taxon>Thermococci</taxon>
        <taxon>Thermococcales</taxon>
        <taxon>Thermococcaceae</taxon>
        <taxon>Thermococcus</taxon>
    </lineage>
</organism>
<dbReference type="EMBL" id="CP014862">
    <property type="protein sequence ID" value="ASJ02926.1"/>
    <property type="molecule type" value="Genomic_DNA"/>
</dbReference>
<dbReference type="InterPro" id="IPR025420">
    <property type="entry name" value="DUF4143"/>
</dbReference>
<accession>A0A2Z2MAV5</accession>
<evidence type="ECO:0000259" key="2">
    <source>
        <dbReference type="Pfam" id="PF13635"/>
    </source>
</evidence>
<reference evidence="3 4" key="1">
    <citation type="submission" date="2016-03" db="EMBL/GenBank/DDBJ databases">
        <title>Complete genome sequence of Thermococcus profundus strain DT5432.</title>
        <authorList>
            <person name="Oger P.M."/>
        </authorList>
    </citation>
    <scope>NUCLEOTIDE SEQUENCE [LARGE SCALE GENOMIC DNA]</scope>
    <source>
        <strain evidence="3 4">DT 5432</strain>
    </source>
</reference>
<dbReference type="OrthoDB" id="371918at2157"/>
<dbReference type="PANTHER" id="PTHR33295:SF21">
    <property type="entry name" value="ATPASE, AAA SUPERFAMILY-RELATED"/>
    <property type="match status" value="1"/>
</dbReference>
<dbReference type="SUPFAM" id="SSF52540">
    <property type="entry name" value="P-loop containing nucleoside triphosphate hydrolases"/>
    <property type="match status" value="1"/>
</dbReference>
<gene>
    <name evidence="3" type="ORF">A3L09_06480</name>
</gene>
<sequence length="422" mass="48392">MIERATWEEVISDYLELKVEYTRREIQVRLPRSRALAIVGPRRAGKTFFLFQLWDELDPERGRSLYVNFEDPRLMGATAEDLMEMLRSYYSLMSVPKGEKLLFLLDEVQVVEGWERFVRYALDMGHSVALTGSSSKLLSKEIATVLRGRAITVNLYPFSLSEVLRVKGLEKTLPGLEVRGKLLGAVRECLEWGCYPEVVFQQELRREILREILDVTIYRDVVERWRVDNLKALRFLFKLLASSSHTSITKLHSTMKSLGIAVGKPTLANYVEYLSDALVVFPLRAHVKSEKKKELLGFKPYFVDNGLLHVLGVSDRGRLLENLVFTELLKRDLTPNEDFFFYVTGGGGEVDFIIPGEELIQVSWKLHPENRERELSALIEASAETGIRELTVVTWEKGKERIAKPGGRVIRLLSVEEWIKKG</sequence>
<feature type="domain" description="AAA" evidence="1">
    <location>
        <begin position="33"/>
        <end position="164"/>
    </location>
</feature>
<dbReference type="AlphaFoldDB" id="A0A2Z2MAV5"/>
<evidence type="ECO:0000313" key="4">
    <source>
        <dbReference type="Proteomes" id="UP000250179"/>
    </source>
</evidence>
<dbReference type="Gene3D" id="3.40.50.300">
    <property type="entry name" value="P-loop containing nucleotide triphosphate hydrolases"/>
    <property type="match status" value="1"/>
</dbReference>
<dbReference type="InterPro" id="IPR041682">
    <property type="entry name" value="AAA_14"/>
</dbReference>